<gene>
    <name evidence="2" type="ORF">IZT61_18965</name>
</gene>
<dbReference type="EMBL" id="CP064939">
    <property type="protein sequence ID" value="QPH39116.1"/>
    <property type="molecule type" value="Genomic_DNA"/>
</dbReference>
<evidence type="ECO:0000313" key="3">
    <source>
        <dbReference type="Proteomes" id="UP000594759"/>
    </source>
</evidence>
<dbReference type="KEGG" id="pex:IZT61_18965"/>
<keyword evidence="1" id="KW-0732">Signal</keyword>
<sequence>MKNAFKIALIAGISLSTFAAQANDGDFSLKSKSETEKTISFQINEANDFSISLFAENNELLFEQKLHPVVSSTKTYDLNELPDGNYTMIVESGSTLEQYKIAIADGKAIFSAPKVTELHKPVITKSNDDMITLSFEQAKGDDVEVRVLNESNDELYAETFKNKTKLTKKFNVSRADGKDLTFVVKTGDQTFIKTIETR</sequence>
<feature type="signal peptide" evidence="1">
    <location>
        <begin position="1"/>
        <end position="22"/>
    </location>
</feature>
<dbReference type="Proteomes" id="UP000594759">
    <property type="component" value="Chromosome"/>
</dbReference>
<organism evidence="2 3">
    <name type="scientific">Pedobacter endophyticus</name>
    <dbReference type="NCBI Taxonomy" id="2789740"/>
    <lineage>
        <taxon>Bacteria</taxon>
        <taxon>Pseudomonadati</taxon>
        <taxon>Bacteroidota</taxon>
        <taxon>Sphingobacteriia</taxon>
        <taxon>Sphingobacteriales</taxon>
        <taxon>Sphingobacteriaceae</taxon>
        <taxon>Pedobacter</taxon>
    </lineage>
</organism>
<dbReference type="RefSeq" id="WP_196098591.1">
    <property type="nucleotide sequence ID" value="NZ_CP064939.1"/>
</dbReference>
<evidence type="ECO:0008006" key="4">
    <source>
        <dbReference type="Google" id="ProtNLM"/>
    </source>
</evidence>
<accession>A0A7S9KZ26</accession>
<evidence type="ECO:0000313" key="2">
    <source>
        <dbReference type="EMBL" id="QPH39116.1"/>
    </source>
</evidence>
<keyword evidence="3" id="KW-1185">Reference proteome</keyword>
<name>A0A7S9KZ26_9SPHI</name>
<proteinExistence type="predicted"/>
<feature type="chain" id="PRO_5032619203" description="Por secretion system C-terminal sorting domain-containing protein" evidence="1">
    <location>
        <begin position="23"/>
        <end position="198"/>
    </location>
</feature>
<protein>
    <recommendedName>
        <fullName evidence="4">Por secretion system C-terminal sorting domain-containing protein</fullName>
    </recommendedName>
</protein>
<dbReference type="AlphaFoldDB" id="A0A7S9KZ26"/>
<reference evidence="2 3" key="1">
    <citation type="submission" date="2020-11" db="EMBL/GenBank/DDBJ databases">
        <title>Pedobacter endophytica, an endophytic bacteria isolated form Carex pumila.</title>
        <authorList>
            <person name="Peng Y."/>
            <person name="Jiang L."/>
            <person name="Lee J."/>
        </authorList>
    </citation>
    <scope>NUCLEOTIDE SEQUENCE [LARGE SCALE GENOMIC DNA]</scope>
    <source>
        <strain evidence="2 3">JBR3-12</strain>
    </source>
</reference>
<evidence type="ECO:0000256" key="1">
    <source>
        <dbReference type="SAM" id="SignalP"/>
    </source>
</evidence>